<accession>A0A809S1J5</accession>
<reference evidence="16" key="1">
    <citation type="journal article" name="DNA Res.">
        <title>The physiological potential of anammox bacteria as revealed by their core genome structure.</title>
        <authorList>
            <person name="Okubo T."/>
            <person name="Toyoda A."/>
            <person name="Fukuhara K."/>
            <person name="Uchiyama I."/>
            <person name="Harigaya Y."/>
            <person name="Kuroiwa M."/>
            <person name="Suzuki T."/>
            <person name="Murakami Y."/>
            <person name="Suwa Y."/>
            <person name="Takami H."/>
        </authorList>
    </citation>
    <scope>NUCLEOTIDE SEQUENCE</scope>
    <source>
        <strain evidence="16">317325-2</strain>
    </source>
</reference>
<evidence type="ECO:0000256" key="13">
    <source>
        <dbReference type="PIRNR" id="PIRNR004930"/>
    </source>
</evidence>
<dbReference type="EMBL" id="AP021858">
    <property type="protein sequence ID" value="BBO22417.1"/>
    <property type="molecule type" value="Genomic_DNA"/>
</dbReference>
<evidence type="ECO:0000256" key="6">
    <source>
        <dbReference type="ARBA" id="ARBA00022679"/>
    </source>
</evidence>
<dbReference type="InterPro" id="IPR006070">
    <property type="entry name" value="Sua5-like_dom"/>
</dbReference>
<dbReference type="GO" id="GO:0005524">
    <property type="term" value="F:ATP binding"/>
    <property type="evidence" value="ECO:0007669"/>
    <property type="project" value="UniProtKB-UniRule"/>
</dbReference>
<dbReference type="GO" id="GO:0008033">
    <property type="term" value="P:tRNA processing"/>
    <property type="evidence" value="ECO:0007669"/>
    <property type="project" value="UniProtKB-KW"/>
</dbReference>
<keyword evidence="9 13" id="KW-0547">Nucleotide-binding</keyword>
<feature type="binding site" evidence="14">
    <location>
        <position position="53"/>
    </location>
    <ligand>
        <name>ATP</name>
        <dbReference type="ChEBI" id="CHEBI:30616"/>
    </ligand>
</feature>
<feature type="binding site" evidence="14">
    <location>
        <position position="176"/>
    </location>
    <ligand>
        <name>L-threonine</name>
        <dbReference type="ChEBI" id="CHEBI:57926"/>
    </ligand>
</feature>
<keyword evidence="8 13" id="KW-0548">Nucleotidyltransferase</keyword>
<dbReference type="GO" id="GO:0005737">
    <property type="term" value="C:cytoplasm"/>
    <property type="evidence" value="ECO:0007669"/>
    <property type="project" value="UniProtKB-SubCell"/>
</dbReference>
<dbReference type="GO" id="GO:0003725">
    <property type="term" value="F:double-stranded RNA binding"/>
    <property type="evidence" value="ECO:0007669"/>
    <property type="project" value="UniProtKB-UniRule"/>
</dbReference>
<dbReference type="Proteomes" id="UP000662873">
    <property type="component" value="Chromosome"/>
</dbReference>
<evidence type="ECO:0000256" key="1">
    <source>
        <dbReference type="ARBA" id="ARBA00004496"/>
    </source>
</evidence>
<evidence type="ECO:0000256" key="8">
    <source>
        <dbReference type="ARBA" id="ARBA00022695"/>
    </source>
</evidence>
<dbReference type="NCBIfam" id="TIGR00057">
    <property type="entry name" value="L-threonylcarbamoyladenylate synthase"/>
    <property type="match status" value="1"/>
</dbReference>
<dbReference type="SUPFAM" id="SSF55821">
    <property type="entry name" value="YrdC/RibB"/>
    <property type="match status" value="1"/>
</dbReference>
<dbReference type="InterPro" id="IPR005145">
    <property type="entry name" value="Sua5_C"/>
</dbReference>
<dbReference type="InterPro" id="IPR050156">
    <property type="entry name" value="TC-AMP_synthase_SUA5"/>
</dbReference>
<evidence type="ECO:0000256" key="9">
    <source>
        <dbReference type="ARBA" id="ARBA00022741"/>
    </source>
</evidence>
<evidence type="ECO:0000313" key="17">
    <source>
        <dbReference type="Proteomes" id="UP000662873"/>
    </source>
</evidence>
<dbReference type="InterPro" id="IPR038385">
    <property type="entry name" value="Sua5/YwlC_C"/>
</dbReference>
<dbReference type="Pfam" id="PF01300">
    <property type="entry name" value="Sua5_yciO_yrdC"/>
    <property type="match status" value="1"/>
</dbReference>
<keyword evidence="7 13" id="KW-0819">tRNA processing</keyword>
<feature type="binding site" evidence="14">
    <location>
        <position position="190"/>
    </location>
    <ligand>
        <name>ATP</name>
        <dbReference type="ChEBI" id="CHEBI:30616"/>
    </ligand>
</feature>
<feature type="binding site" evidence="14">
    <location>
        <position position="226"/>
    </location>
    <ligand>
        <name>ATP</name>
        <dbReference type="ChEBI" id="CHEBI:30616"/>
    </ligand>
</feature>
<dbReference type="GO" id="GO:0000049">
    <property type="term" value="F:tRNA binding"/>
    <property type="evidence" value="ECO:0007669"/>
    <property type="project" value="TreeGrafter"/>
</dbReference>
<dbReference type="KEGG" id="npy:NPRO_00120"/>
<comment type="function">
    <text evidence="13">Required for the formation of a threonylcarbamoyl group on adenosine at position 37 (t(6)A37) in tRNAs that read codons beginning with adenine.</text>
</comment>
<gene>
    <name evidence="16" type="ORF">NPRO_00120</name>
</gene>
<dbReference type="PROSITE" id="PS51163">
    <property type="entry name" value="YRDC"/>
    <property type="match status" value="1"/>
</dbReference>
<evidence type="ECO:0000256" key="3">
    <source>
        <dbReference type="ARBA" id="ARBA00012584"/>
    </source>
</evidence>
<keyword evidence="6 13" id="KW-0808">Transferase</keyword>
<dbReference type="PANTHER" id="PTHR17490">
    <property type="entry name" value="SUA5"/>
    <property type="match status" value="1"/>
</dbReference>
<proteinExistence type="inferred from homology"/>
<dbReference type="PANTHER" id="PTHR17490:SF16">
    <property type="entry name" value="THREONYLCARBAMOYL-AMP SYNTHASE"/>
    <property type="match status" value="1"/>
</dbReference>
<comment type="subcellular location">
    <subcellularLocation>
        <location evidence="1 13">Cytoplasm</location>
    </subcellularLocation>
</comment>
<dbReference type="EC" id="2.7.7.87" evidence="3 13"/>
<evidence type="ECO:0000256" key="12">
    <source>
        <dbReference type="ARBA" id="ARBA00048366"/>
    </source>
</evidence>
<dbReference type="InterPro" id="IPR010923">
    <property type="entry name" value="T(6)A37_SUA5"/>
</dbReference>
<evidence type="ECO:0000256" key="11">
    <source>
        <dbReference type="ARBA" id="ARBA00029774"/>
    </source>
</evidence>
<comment type="similarity">
    <text evidence="2 13">Belongs to the SUA5 family.</text>
</comment>
<protein>
    <recommendedName>
        <fullName evidence="4 13">Threonylcarbamoyl-AMP synthase</fullName>
        <shortName evidence="13">TC-AMP synthase</shortName>
        <ecNumber evidence="3 13">2.7.7.87</ecNumber>
    </recommendedName>
    <alternativeName>
        <fullName evidence="11 13">L-threonylcarbamoyladenylate synthase</fullName>
    </alternativeName>
</protein>
<dbReference type="PIRSF" id="PIRSF004930">
    <property type="entry name" value="Tln_factor_SUA5"/>
    <property type="match status" value="1"/>
</dbReference>
<evidence type="ECO:0000259" key="15">
    <source>
        <dbReference type="PROSITE" id="PS51163"/>
    </source>
</evidence>
<sequence>MRVLQATSESLKEAGRIIREGGLVILPTETVYGLAANALNEAAICRLYQVKRRPLENPLIVHVGSVQQAKELAMEWPREAELLAEREWPGPLTLVVKRKPSIPDVTCAGLDTVALRMPNHPVALDVIQYAGVPVAAPSANPFTRLSATRVEHLDPELAEAVDLVIDGGPCSIGLESTVIDVTAFPPRILRPGGVSRASIQAALKVVPGSVPPDGIRRSPGQYPRHYAPQAKVVLVDVLEPDQTGLTFDQPSTSKQIKMPLDPAAYGAAMYDALHKLDAERPPEIFVERPPEEPSWEAVWDRLEKASAANSR</sequence>
<evidence type="ECO:0000313" key="16">
    <source>
        <dbReference type="EMBL" id="BBO22417.1"/>
    </source>
</evidence>
<evidence type="ECO:0000256" key="7">
    <source>
        <dbReference type="ARBA" id="ARBA00022694"/>
    </source>
</evidence>
<feature type="binding site" evidence="14">
    <location>
        <position position="138"/>
    </location>
    <ligand>
        <name>ATP</name>
        <dbReference type="ChEBI" id="CHEBI:30616"/>
    </ligand>
</feature>
<feature type="binding site" evidence="14">
    <location>
        <position position="146"/>
    </location>
    <ligand>
        <name>ATP</name>
        <dbReference type="ChEBI" id="CHEBI:30616"/>
    </ligand>
</feature>
<dbReference type="Gene3D" id="3.40.50.11030">
    <property type="entry name" value="Threonylcarbamoyl-AMP synthase, C-terminal domain"/>
    <property type="match status" value="1"/>
</dbReference>
<dbReference type="Gene3D" id="3.90.870.10">
    <property type="entry name" value="DHBP synthase"/>
    <property type="match status" value="1"/>
</dbReference>
<feature type="binding site" evidence="14">
    <location>
        <position position="30"/>
    </location>
    <ligand>
        <name>L-threonine</name>
        <dbReference type="ChEBI" id="CHEBI:57926"/>
    </ligand>
</feature>
<dbReference type="Pfam" id="PF03481">
    <property type="entry name" value="Sua5_C"/>
    <property type="match status" value="1"/>
</dbReference>
<feature type="binding site" evidence="14">
    <location>
        <position position="112"/>
    </location>
    <ligand>
        <name>ATP</name>
        <dbReference type="ChEBI" id="CHEBI:30616"/>
    </ligand>
</feature>
<dbReference type="AlphaFoldDB" id="A0A809S1J5"/>
<organism evidence="16 17">
    <name type="scientific">Candidatus Nitrosymbiomonas proteolyticus</name>
    <dbReference type="NCBI Taxonomy" id="2608984"/>
    <lineage>
        <taxon>Bacteria</taxon>
        <taxon>Bacillati</taxon>
        <taxon>Armatimonadota</taxon>
        <taxon>Armatimonadota incertae sedis</taxon>
        <taxon>Candidatus Nitrosymbiomonas</taxon>
    </lineage>
</organism>
<keyword evidence="10 13" id="KW-0067">ATP-binding</keyword>
<evidence type="ECO:0000256" key="4">
    <source>
        <dbReference type="ARBA" id="ARBA00015492"/>
    </source>
</evidence>
<evidence type="ECO:0000256" key="2">
    <source>
        <dbReference type="ARBA" id="ARBA00007663"/>
    </source>
</evidence>
<evidence type="ECO:0000256" key="10">
    <source>
        <dbReference type="ARBA" id="ARBA00022840"/>
    </source>
</evidence>
<dbReference type="GO" id="GO:0006450">
    <property type="term" value="P:regulation of translational fidelity"/>
    <property type="evidence" value="ECO:0007669"/>
    <property type="project" value="TreeGrafter"/>
</dbReference>
<comment type="catalytic activity">
    <reaction evidence="12 13">
        <text>L-threonine + hydrogencarbonate + ATP = L-threonylcarbamoyladenylate + diphosphate + H2O</text>
        <dbReference type="Rhea" id="RHEA:36407"/>
        <dbReference type="ChEBI" id="CHEBI:15377"/>
        <dbReference type="ChEBI" id="CHEBI:17544"/>
        <dbReference type="ChEBI" id="CHEBI:30616"/>
        <dbReference type="ChEBI" id="CHEBI:33019"/>
        <dbReference type="ChEBI" id="CHEBI:57926"/>
        <dbReference type="ChEBI" id="CHEBI:73682"/>
        <dbReference type="EC" id="2.7.7.87"/>
    </reaction>
</comment>
<name>A0A809S1J5_9BACT</name>
<feature type="domain" description="YrdC-like" evidence="15">
    <location>
        <begin position="8"/>
        <end position="194"/>
    </location>
</feature>
<evidence type="ECO:0000256" key="14">
    <source>
        <dbReference type="PIRSR" id="PIRSR004930-1"/>
    </source>
</evidence>
<feature type="binding site" evidence="14">
    <location>
        <position position="57"/>
    </location>
    <ligand>
        <name>ATP</name>
        <dbReference type="ChEBI" id="CHEBI:30616"/>
    </ligand>
</feature>
<feature type="binding site" evidence="14">
    <location>
        <position position="116"/>
    </location>
    <ligand>
        <name>L-threonine</name>
        <dbReference type="ChEBI" id="CHEBI:57926"/>
    </ligand>
</feature>
<dbReference type="GO" id="GO:0061710">
    <property type="term" value="F:L-threonylcarbamoyladenylate synthase"/>
    <property type="evidence" value="ECO:0007669"/>
    <property type="project" value="UniProtKB-EC"/>
</dbReference>
<evidence type="ECO:0000256" key="5">
    <source>
        <dbReference type="ARBA" id="ARBA00022490"/>
    </source>
</evidence>
<feature type="binding site" evidence="14">
    <location>
        <position position="62"/>
    </location>
    <ligand>
        <name>L-threonine</name>
        <dbReference type="ChEBI" id="CHEBI:57926"/>
    </ligand>
</feature>
<dbReference type="InterPro" id="IPR017945">
    <property type="entry name" value="DHBP_synth_RibB-like_a/b_dom"/>
</dbReference>
<dbReference type="FunFam" id="3.90.870.10:FF:000009">
    <property type="entry name" value="Threonylcarbamoyl-AMP synthase, putative"/>
    <property type="match status" value="1"/>
</dbReference>
<keyword evidence="5 13" id="KW-0963">Cytoplasm</keyword>
<feature type="binding site" evidence="14">
    <location>
        <position position="136"/>
    </location>
    <ligand>
        <name>L-threonine</name>
        <dbReference type="ChEBI" id="CHEBI:57926"/>
    </ligand>
</feature>